<reference evidence="6" key="1">
    <citation type="submission" date="2020-11" db="EMBL/GenBank/DDBJ databases">
        <authorList>
            <person name="Tran Van P."/>
        </authorList>
    </citation>
    <scope>NUCLEOTIDE SEQUENCE</scope>
</reference>
<accession>A0A7R9KXU5</accession>
<evidence type="ECO:0000256" key="3">
    <source>
        <dbReference type="PROSITE-ProRule" id="PRU00302"/>
    </source>
</evidence>
<dbReference type="Proteomes" id="UP000759131">
    <property type="component" value="Unassembled WGS sequence"/>
</dbReference>
<dbReference type="CDD" id="cd00033">
    <property type="entry name" value="CCP"/>
    <property type="match status" value="1"/>
</dbReference>
<dbReference type="SMART" id="SM00032">
    <property type="entry name" value="CCP"/>
    <property type="match status" value="2"/>
</dbReference>
<sequence>MPGIVCAANWLNHPALSSLTSMTMVINDHDILVGNPKRKCDTGYWTGSVPRCAINYGNQSYLIHVEFGSDSSVLPTSKANISRPYNELGAYTPPHRAPLGCLVKINSGDDEFAFDLSEAIEIHYVRIKLYAMNVKHIWLKQQLVFTASFNDYFEDSCRLSGAHHRDDSGHESDNYLTLEFGCDDPAFIGNKYDRVIVKVNVFKETFSQIIIFHICDLRVYRFDSECGRPDIPVTMDALPNGTTGYEYRCRREDQYFLDGSARVGCNEFGKWTQGFPRCVDRSYCPVLSNDTVGESVDISYELVVEGGEGRTYVPNGMSVRFSCDTIKNSTQNNETHYVLRGPDRVECMDGQWLDLTDDNKPDCRLEIIDTGVNRLSLPQYIIAVLSGVLLLSVAVILCLTGFTVNGRRQRREVEARRAKERAENPYDNPYDMYGQYYDDIHTVDNEGSGVYEEIKSKDMTEETTVYDDIAIDGNTTNDKNLYENPDDDMAYEEIRYVSDGRQQGREYLEITDSVYFEMKA</sequence>
<dbReference type="EMBL" id="CAJPIZ010008966">
    <property type="protein sequence ID" value="CAG2111507.1"/>
    <property type="molecule type" value="Genomic_DNA"/>
</dbReference>
<keyword evidence="1 3" id="KW-0768">Sushi</keyword>
<keyword evidence="4" id="KW-0812">Transmembrane</keyword>
<evidence type="ECO:0000256" key="2">
    <source>
        <dbReference type="ARBA" id="ARBA00023157"/>
    </source>
</evidence>
<feature type="domain" description="Sushi" evidence="5">
    <location>
        <begin position="224"/>
        <end position="280"/>
    </location>
</feature>
<protein>
    <recommendedName>
        <fullName evidence="5">Sushi domain-containing protein</fullName>
    </recommendedName>
</protein>
<dbReference type="PROSITE" id="PS50923">
    <property type="entry name" value="SUSHI"/>
    <property type="match status" value="1"/>
</dbReference>
<organism evidence="6">
    <name type="scientific">Medioppia subpectinata</name>
    <dbReference type="NCBI Taxonomy" id="1979941"/>
    <lineage>
        <taxon>Eukaryota</taxon>
        <taxon>Metazoa</taxon>
        <taxon>Ecdysozoa</taxon>
        <taxon>Arthropoda</taxon>
        <taxon>Chelicerata</taxon>
        <taxon>Arachnida</taxon>
        <taxon>Acari</taxon>
        <taxon>Acariformes</taxon>
        <taxon>Sarcoptiformes</taxon>
        <taxon>Oribatida</taxon>
        <taxon>Brachypylina</taxon>
        <taxon>Oppioidea</taxon>
        <taxon>Oppiidae</taxon>
        <taxon>Medioppia</taxon>
    </lineage>
</organism>
<keyword evidence="4" id="KW-1133">Transmembrane helix</keyword>
<dbReference type="InterPro" id="IPR050350">
    <property type="entry name" value="Compl-Cell_Adhes-Reg"/>
</dbReference>
<keyword evidence="4" id="KW-0472">Membrane</keyword>
<dbReference type="PANTHER" id="PTHR19325">
    <property type="entry name" value="COMPLEMENT COMPONENT-RELATED SUSHI DOMAIN-CONTAINING"/>
    <property type="match status" value="1"/>
</dbReference>
<keyword evidence="7" id="KW-1185">Reference proteome</keyword>
<feature type="transmembrane region" description="Helical" evidence="4">
    <location>
        <begin position="380"/>
        <end position="402"/>
    </location>
</feature>
<comment type="caution">
    <text evidence="3">Lacks conserved residue(s) required for the propagation of feature annotation.</text>
</comment>
<gene>
    <name evidence="6" type="ORF">OSB1V03_LOCUS11487</name>
</gene>
<evidence type="ECO:0000313" key="6">
    <source>
        <dbReference type="EMBL" id="CAD7631077.1"/>
    </source>
</evidence>
<evidence type="ECO:0000256" key="1">
    <source>
        <dbReference type="ARBA" id="ARBA00022659"/>
    </source>
</evidence>
<keyword evidence="2" id="KW-1015">Disulfide bond</keyword>
<dbReference type="InterPro" id="IPR000436">
    <property type="entry name" value="Sushi_SCR_CCP_dom"/>
</dbReference>
<dbReference type="PANTHER" id="PTHR19325:SF575">
    <property type="entry name" value="LOCOMOTION-RELATED PROTEIN HIKARU GENKI"/>
    <property type="match status" value="1"/>
</dbReference>
<evidence type="ECO:0000256" key="4">
    <source>
        <dbReference type="SAM" id="Phobius"/>
    </source>
</evidence>
<dbReference type="OrthoDB" id="6495396at2759"/>
<dbReference type="EMBL" id="OC863541">
    <property type="protein sequence ID" value="CAD7631077.1"/>
    <property type="molecule type" value="Genomic_DNA"/>
</dbReference>
<proteinExistence type="predicted"/>
<name>A0A7R9KXU5_9ACAR</name>
<evidence type="ECO:0000313" key="7">
    <source>
        <dbReference type="Proteomes" id="UP000759131"/>
    </source>
</evidence>
<evidence type="ECO:0000259" key="5">
    <source>
        <dbReference type="PROSITE" id="PS50923"/>
    </source>
</evidence>
<dbReference type="AlphaFoldDB" id="A0A7R9KXU5"/>